<dbReference type="PANTHER" id="PTHR10815:SF13">
    <property type="entry name" value="METHYLATED-DNA--PROTEIN-CYSTEINE METHYLTRANSFERASE"/>
    <property type="match status" value="1"/>
</dbReference>
<dbReference type="PROSITE" id="PS01124">
    <property type="entry name" value="HTH_ARAC_FAMILY_2"/>
    <property type="match status" value="1"/>
</dbReference>
<dbReference type="SUPFAM" id="SSF46767">
    <property type="entry name" value="Methylated DNA-protein cysteine methyltransferase, C-terminal domain"/>
    <property type="match status" value="1"/>
</dbReference>
<dbReference type="InterPro" id="IPR001497">
    <property type="entry name" value="MethylDNA_cys_MeTrfase_AS"/>
</dbReference>
<dbReference type="InterPro" id="IPR036217">
    <property type="entry name" value="MethylDNA_cys_MeTrfase_DNAb"/>
</dbReference>
<dbReference type="InterPro" id="IPR009057">
    <property type="entry name" value="Homeodomain-like_sf"/>
</dbReference>
<evidence type="ECO:0000256" key="2">
    <source>
        <dbReference type="ARBA" id="ARBA00008711"/>
    </source>
</evidence>
<dbReference type="InterPro" id="IPR036388">
    <property type="entry name" value="WH-like_DNA-bd_sf"/>
</dbReference>
<proteinExistence type="inferred from homology"/>
<evidence type="ECO:0000256" key="5">
    <source>
        <dbReference type="ARBA" id="ARBA00022679"/>
    </source>
</evidence>
<keyword evidence="9" id="KW-0234">DNA repair</keyword>
<dbReference type="EC" id="2.1.1.63" evidence="3"/>
<dbReference type="PROSITE" id="PS00374">
    <property type="entry name" value="MGMT"/>
    <property type="match status" value="1"/>
</dbReference>
<accession>A0A3B0S039</accession>
<keyword evidence="8" id="KW-0804">Transcription</keyword>
<comment type="catalytic activity">
    <reaction evidence="10">
        <text>a 6-O-methyl-2'-deoxyguanosine in DNA + L-cysteinyl-[protein] = S-methyl-L-cysteinyl-[protein] + a 2'-deoxyguanosine in DNA</text>
        <dbReference type="Rhea" id="RHEA:24000"/>
        <dbReference type="Rhea" id="RHEA-COMP:10131"/>
        <dbReference type="Rhea" id="RHEA-COMP:10132"/>
        <dbReference type="Rhea" id="RHEA-COMP:11367"/>
        <dbReference type="Rhea" id="RHEA-COMP:11368"/>
        <dbReference type="ChEBI" id="CHEBI:29950"/>
        <dbReference type="ChEBI" id="CHEBI:82612"/>
        <dbReference type="ChEBI" id="CHEBI:85445"/>
        <dbReference type="ChEBI" id="CHEBI:85448"/>
        <dbReference type="EC" id="2.1.1.63"/>
    </reaction>
</comment>
<reference evidence="12" key="1">
    <citation type="submission" date="2018-06" db="EMBL/GenBank/DDBJ databases">
        <authorList>
            <person name="Zhirakovskaya E."/>
        </authorList>
    </citation>
    <scope>NUCLEOTIDE SEQUENCE</scope>
</reference>
<evidence type="ECO:0000256" key="4">
    <source>
        <dbReference type="ARBA" id="ARBA00022603"/>
    </source>
</evidence>
<evidence type="ECO:0000256" key="1">
    <source>
        <dbReference type="ARBA" id="ARBA00001286"/>
    </source>
</evidence>
<dbReference type="GO" id="GO:0006281">
    <property type="term" value="P:DNA repair"/>
    <property type="evidence" value="ECO:0007669"/>
    <property type="project" value="UniProtKB-KW"/>
</dbReference>
<evidence type="ECO:0000256" key="9">
    <source>
        <dbReference type="ARBA" id="ARBA00023204"/>
    </source>
</evidence>
<dbReference type="CDD" id="cd06445">
    <property type="entry name" value="ATase"/>
    <property type="match status" value="1"/>
</dbReference>
<dbReference type="Pfam" id="PF12833">
    <property type="entry name" value="HTH_18"/>
    <property type="match status" value="1"/>
</dbReference>
<evidence type="ECO:0000259" key="11">
    <source>
        <dbReference type="PROSITE" id="PS01124"/>
    </source>
</evidence>
<dbReference type="AlphaFoldDB" id="A0A3B0S039"/>
<dbReference type="GO" id="GO:0032259">
    <property type="term" value="P:methylation"/>
    <property type="evidence" value="ECO:0007669"/>
    <property type="project" value="UniProtKB-KW"/>
</dbReference>
<dbReference type="InterPro" id="IPR014048">
    <property type="entry name" value="MethylDNA_cys_MeTrfase_DNA-bd"/>
</dbReference>
<keyword evidence="4 12" id="KW-0489">Methyltransferase</keyword>
<dbReference type="EMBL" id="UOEE01000255">
    <property type="protein sequence ID" value="VAV98047.1"/>
    <property type="molecule type" value="Genomic_DNA"/>
</dbReference>
<dbReference type="SUPFAM" id="SSF53155">
    <property type="entry name" value="Methylated DNA-protein cysteine methyltransferase domain"/>
    <property type="match status" value="1"/>
</dbReference>
<comment type="similarity">
    <text evidence="2">Belongs to the MGMT family.</text>
</comment>
<dbReference type="PANTHER" id="PTHR10815">
    <property type="entry name" value="METHYLATED-DNA--PROTEIN-CYSTEINE METHYLTRANSFERASE"/>
    <property type="match status" value="1"/>
</dbReference>
<dbReference type="SUPFAM" id="SSF46689">
    <property type="entry name" value="Homeodomain-like"/>
    <property type="match status" value="1"/>
</dbReference>
<organism evidence="12">
    <name type="scientific">hydrothermal vent metagenome</name>
    <dbReference type="NCBI Taxonomy" id="652676"/>
    <lineage>
        <taxon>unclassified sequences</taxon>
        <taxon>metagenomes</taxon>
        <taxon>ecological metagenomes</taxon>
    </lineage>
</organism>
<keyword evidence="5 12" id="KW-0808">Transferase</keyword>
<dbReference type="Gene3D" id="3.30.160.70">
    <property type="entry name" value="Methylated DNA-protein cysteine methyltransferase domain"/>
    <property type="match status" value="1"/>
</dbReference>
<dbReference type="Gene3D" id="1.10.10.10">
    <property type="entry name" value="Winged helix-like DNA-binding domain superfamily/Winged helix DNA-binding domain"/>
    <property type="match status" value="1"/>
</dbReference>
<evidence type="ECO:0000256" key="6">
    <source>
        <dbReference type="ARBA" id="ARBA00022763"/>
    </source>
</evidence>
<comment type="catalytic activity">
    <reaction evidence="1">
        <text>a 4-O-methyl-thymidine in DNA + L-cysteinyl-[protein] = a thymidine in DNA + S-methyl-L-cysteinyl-[protein]</text>
        <dbReference type="Rhea" id="RHEA:53428"/>
        <dbReference type="Rhea" id="RHEA-COMP:10131"/>
        <dbReference type="Rhea" id="RHEA-COMP:10132"/>
        <dbReference type="Rhea" id="RHEA-COMP:13555"/>
        <dbReference type="Rhea" id="RHEA-COMP:13556"/>
        <dbReference type="ChEBI" id="CHEBI:29950"/>
        <dbReference type="ChEBI" id="CHEBI:82612"/>
        <dbReference type="ChEBI" id="CHEBI:137386"/>
        <dbReference type="ChEBI" id="CHEBI:137387"/>
        <dbReference type="EC" id="2.1.1.63"/>
    </reaction>
</comment>
<sequence length="280" mass="30693">MDNLKTLQTANLDYVRVTQALAYLDAHWQERPDLAQLAARCGLGPDQFHRIFARWTGTSAKRLVDALAHDQARKALLRGSSVLDAALDAGFSGPSRLHDLFLAFEAVTPGEAKRRGEGLQFTQGIAPTPFGLGVFLIAPRGLSALGFVEDGQEAQGFADFAARYPAAIRVRDDEVAAAWATKIFITHERTPLALYGTKWQRQVWRALLAIPDAGTVTYGQLAAYLGDKKAARAVGTAVGRNPVSWLIPCHRVLGKDGRLTGYHWGVDRKRSMLAWEMANQ</sequence>
<dbReference type="SMART" id="SM00342">
    <property type="entry name" value="HTH_ARAC"/>
    <property type="match status" value="1"/>
</dbReference>
<evidence type="ECO:0000256" key="7">
    <source>
        <dbReference type="ARBA" id="ARBA00023015"/>
    </source>
</evidence>
<dbReference type="InterPro" id="IPR018060">
    <property type="entry name" value="HTH_AraC"/>
</dbReference>
<dbReference type="FunFam" id="1.10.10.10:FF:000214">
    <property type="entry name" value="Methylated-DNA--protein-cysteine methyltransferase"/>
    <property type="match status" value="1"/>
</dbReference>
<dbReference type="GO" id="GO:0003908">
    <property type="term" value="F:methylated-DNA-[protein]-cysteine S-methyltransferase activity"/>
    <property type="evidence" value="ECO:0007669"/>
    <property type="project" value="UniProtKB-EC"/>
</dbReference>
<evidence type="ECO:0000256" key="10">
    <source>
        <dbReference type="ARBA" id="ARBA00049348"/>
    </source>
</evidence>
<protein>
    <recommendedName>
        <fullName evidence="3">methylated-DNA--[protein]-cysteine S-methyltransferase</fullName>
        <ecNumber evidence="3">2.1.1.63</ecNumber>
    </recommendedName>
</protein>
<evidence type="ECO:0000313" key="12">
    <source>
        <dbReference type="EMBL" id="VAV98047.1"/>
    </source>
</evidence>
<keyword evidence="7" id="KW-0805">Transcription regulation</keyword>
<evidence type="ECO:0000256" key="8">
    <source>
        <dbReference type="ARBA" id="ARBA00023163"/>
    </source>
</evidence>
<keyword evidence="6" id="KW-0227">DNA damage</keyword>
<gene>
    <name evidence="12" type="ORF">MNBD_ALPHA06-1003</name>
</gene>
<dbReference type="NCBIfam" id="TIGR00589">
    <property type="entry name" value="ogt"/>
    <property type="match status" value="1"/>
</dbReference>
<name>A0A3B0S039_9ZZZZ</name>
<dbReference type="GO" id="GO:0043565">
    <property type="term" value="F:sequence-specific DNA binding"/>
    <property type="evidence" value="ECO:0007669"/>
    <property type="project" value="InterPro"/>
</dbReference>
<dbReference type="Gene3D" id="1.10.10.60">
    <property type="entry name" value="Homeodomain-like"/>
    <property type="match status" value="1"/>
</dbReference>
<dbReference type="Pfam" id="PF01035">
    <property type="entry name" value="DNA_binding_1"/>
    <property type="match status" value="1"/>
</dbReference>
<dbReference type="GO" id="GO:0003700">
    <property type="term" value="F:DNA-binding transcription factor activity"/>
    <property type="evidence" value="ECO:0007669"/>
    <property type="project" value="InterPro"/>
</dbReference>
<feature type="domain" description="HTH araC/xylS-type" evidence="11">
    <location>
        <begin position="18"/>
        <end position="115"/>
    </location>
</feature>
<evidence type="ECO:0000256" key="3">
    <source>
        <dbReference type="ARBA" id="ARBA00011918"/>
    </source>
</evidence>
<dbReference type="InterPro" id="IPR036631">
    <property type="entry name" value="MGMT_N_sf"/>
</dbReference>